<evidence type="ECO:0000256" key="3">
    <source>
        <dbReference type="ARBA" id="ARBA00023163"/>
    </source>
</evidence>
<keyword evidence="6" id="KW-1185">Reference proteome</keyword>
<gene>
    <name evidence="5" type="primary">nagR_2</name>
    <name evidence="5" type="ORF">LMG27952_01620</name>
</gene>
<dbReference type="PROSITE" id="PS50949">
    <property type="entry name" value="HTH_GNTR"/>
    <property type="match status" value="1"/>
</dbReference>
<dbReference type="Pfam" id="PF07702">
    <property type="entry name" value="UTRA"/>
    <property type="match status" value="1"/>
</dbReference>
<keyword evidence="1" id="KW-0805">Transcription regulation</keyword>
<dbReference type="SUPFAM" id="SSF64288">
    <property type="entry name" value="Chorismate lyase-like"/>
    <property type="match status" value="1"/>
</dbReference>
<evidence type="ECO:0000259" key="4">
    <source>
        <dbReference type="PROSITE" id="PS50949"/>
    </source>
</evidence>
<dbReference type="InterPro" id="IPR011663">
    <property type="entry name" value="UTRA"/>
</dbReference>
<evidence type="ECO:0000256" key="1">
    <source>
        <dbReference type="ARBA" id="ARBA00023015"/>
    </source>
</evidence>
<dbReference type="PRINTS" id="PR00035">
    <property type="entry name" value="HTHGNTR"/>
</dbReference>
<protein>
    <submittedName>
        <fullName evidence="5">HTH-type transcriptional repressor NagR</fullName>
    </submittedName>
</protein>
<organism evidence="5 6">
    <name type="scientific">Paraburkholderia hiiakae</name>
    <dbReference type="NCBI Taxonomy" id="1081782"/>
    <lineage>
        <taxon>Bacteria</taxon>
        <taxon>Pseudomonadati</taxon>
        <taxon>Pseudomonadota</taxon>
        <taxon>Betaproteobacteria</taxon>
        <taxon>Burkholderiales</taxon>
        <taxon>Burkholderiaceae</taxon>
        <taxon>Paraburkholderia</taxon>
    </lineage>
</organism>
<dbReference type="Pfam" id="PF00392">
    <property type="entry name" value="GntR"/>
    <property type="match status" value="1"/>
</dbReference>
<dbReference type="Gene3D" id="1.10.10.10">
    <property type="entry name" value="Winged helix-like DNA-binding domain superfamily/Winged helix DNA-binding domain"/>
    <property type="match status" value="1"/>
</dbReference>
<dbReference type="InterPro" id="IPR036388">
    <property type="entry name" value="WH-like_DNA-bd_sf"/>
</dbReference>
<dbReference type="InterPro" id="IPR000524">
    <property type="entry name" value="Tscrpt_reg_HTH_GntR"/>
</dbReference>
<evidence type="ECO:0000256" key="2">
    <source>
        <dbReference type="ARBA" id="ARBA00023125"/>
    </source>
</evidence>
<dbReference type="InterPro" id="IPR050679">
    <property type="entry name" value="Bact_HTH_transcr_reg"/>
</dbReference>
<reference evidence="5 6" key="1">
    <citation type="submission" date="2020-10" db="EMBL/GenBank/DDBJ databases">
        <authorList>
            <person name="Peeters C."/>
        </authorList>
    </citation>
    <scope>NUCLEOTIDE SEQUENCE [LARGE SCALE GENOMIC DNA]</scope>
    <source>
        <strain evidence="5 6">LMG 27952</strain>
    </source>
</reference>
<comment type="caution">
    <text evidence="5">The sequence shown here is derived from an EMBL/GenBank/DDBJ whole genome shotgun (WGS) entry which is preliminary data.</text>
</comment>
<sequence>MNAPTEDRWRDLRPDPDNDTPLYLQLARKLSVAIHDNRWNAGEALPSERVLAESLGVSRITARKAIALLVEQGLIRRTQGAGSFITPRIEDPLSRLTSFSEMLRHRGFTPSSRWLSREIQPASRDEVIQLGLSPAAAVTRLKRLRLADGIVMAVENSTFPAALIPDPNAIGDSLYSFLEQRGLSIVRALQHFRAVNASEEIARQMSIAPNEALLLITRVGYTADQRAIELTDTYCRNDYYDFVAELRK</sequence>
<feature type="domain" description="HTH gntR-type" evidence="4">
    <location>
        <begin position="20"/>
        <end position="88"/>
    </location>
</feature>
<keyword evidence="2" id="KW-0238">DNA-binding</keyword>
<evidence type="ECO:0000313" key="6">
    <source>
        <dbReference type="Proteomes" id="UP000656319"/>
    </source>
</evidence>
<dbReference type="SMART" id="SM00345">
    <property type="entry name" value="HTH_GNTR"/>
    <property type="match status" value="1"/>
</dbReference>
<proteinExistence type="predicted"/>
<dbReference type="InterPro" id="IPR036390">
    <property type="entry name" value="WH_DNA-bd_sf"/>
</dbReference>
<accession>A0ABN7HL57</accession>
<dbReference type="Gene3D" id="3.40.1410.10">
    <property type="entry name" value="Chorismate lyase-like"/>
    <property type="match status" value="1"/>
</dbReference>
<dbReference type="InterPro" id="IPR028978">
    <property type="entry name" value="Chorismate_lyase_/UTRA_dom_sf"/>
</dbReference>
<name>A0ABN7HL57_9BURK</name>
<dbReference type="EMBL" id="CAJHCQ010000003">
    <property type="protein sequence ID" value="CAD6523802.1"/>
    <property type="molecule type" value="Genomic_DNA"/>
</dbReference>
<dbReference type="Proteomes" id="UP000656319">
    <property type="component" value="Unassembled WGS sequence"/>
</dbReference>
<evidence type="ECO:0000313" key="5">
    <source>
        <dbReference type="EMBL" id="CAD6523802.1"/>
    </source>
</evidence>
<keyword evidence="3" id="KW-0804">Transcription</keyword>
<dbReference type="PANTHER" id="PTHR44846">
    <property type="entry name" value="MANNOSYL-D-GLYCERATE TRANSPORT/METABOLISM SYSTEM REPRESSOR MNGR-RELATED"/>
    <property type="match status" value="1"/>
</dbReference>
<dbReference type="CDD" id="cd07377">
    <property type="entry name" value="WHTH_GntR"/>
    <property type="match status" value="1"/>
</dbReference>
<dbReference type="PANTHER" id="PTHR44846:SF1">
    <property type="entry name" value="MANNOSYL-D-GLYCERATE TRANSPORT_METABOLISM SYSTEM REPRESSOR MNGR-RELATED"/>
    <property type="match status" value="1"/>
</dbReference>
<dbReference type="SMART" id="SM00866">
    <property type="entry name" value="UTRA"/>
    <property type="match status" value="1"/>
</dbReference>
<dbReference type="RefSeq" id="WP_201695389.1">
    <property type="nucleotide sequence ID" value="NZ_CAJHCQ010000003.1"/>
</dbReference>
<dbReference type="SUPFAM" id="SSF46785">
    <property type="entry name" value="Winged helix' DNA-binding domain"/>
    <property type="match status" value="1"/>
</dbReference>